<gene>
    <name evidence="2" type="ORF">E5222_06795</name>
</gene>
<dbReference type="EMBL" id="SSHH01000002">
    <property type="protein sequence ID" value="TIX50004.1"/>
    <property type="molecule type" value="Genomic_DNA"/>
</dbReference>
<name>A0A4T3EZF2_9SPHN</name>
<dbReference type="AlphaFoldDB" id="A0A4T3EZF2"/>
<organism evidence="2 3">
    <name type="scientific">Alteraurantiacibacter aquimixticola</name>
    <dbReference type="NCBI Taxonomy" id="2489173"/>
    <lineage>
        <taxon>Bacteria</taxon>
        <taxon>Pseudomonadati</taxon>
        <taxon>Pseudomonadota</taxon>
        <taxon>Alphaproteobacteria</taxon>
        <taxon>Sphingomonadales</taxon>
        <taxon>Erythrobacteraceae</taxon>
        <taxon>Alteraurantiacibacter</taxon>
    </lineage>
</organism>
<sequence length="402" mass="42990">MQRAAYFPRVNLQTTHRSTLSALVISPKPADGTGQSRILGRYVIERQVEFAAACGAGAIVIEGGGTPEAIAARLRAEELGLTVREISGPHGLERALNGAGHLLVLGEGVLPTQAAWTARAGGEGEIITFPAGVGVDAGLERIDLDRAWAGALLMPAQLARRLDDLPEDSETASALLRIALQARVYEKRLHEQFLADGTWQVVRDGSSARRVEEAWLSRHSRAPARSPLSRRIAAGILRRVGRTVLARPRLIPAILGTGLALAAGGLAASFQGLAAVSFAALAGSVLLVELFLALRKLKLIPREPSFHWRKSLWLLDIFILASAIIASDGSWIERVFPAFVLLAALHATTGPKPSWRDLLRDRMLATGLVALLAAVSTLQTGLMLTAAALLLLNLPYFAKARD</sequence>
<feature type="transmembrane region" description="Helical" evidence="1">
    <location>
        <begin position="274"/>
        <end position="292"/>
    </location>
</feature>
<keyword evidence="1" id="KW-1133">Transmembrane helix</keyword>
<accession>A0A4T3EZF2</accession>
<dbReference type="Proteomes" id="UP000309389">
    <property type="component" value="Unassembled WGS sequence"/>
</dbReference>
<keyword evidence="1" id="KW-0812">Transmembrane</keyword>
<evidence type="ECO:0000256" key="1">
    <source>
        <dbReference type="SAM" id="Phobius"/>
    </source>
</evidence>
<dbReference type="OrthoDB" id="8477220at2"/>
<protein>
    <submittedName>
        <fullName evidence="2">Uncharacterized protein</fullName>
    </submittedName>
</protein>
<proteinExistence type="predicted"/>
<comment type="caution">
    <text evidence="2">The sequence shown here is derived from an EMBL/GenBank/DDBJ whole genome shotgun (WGS) entry which is preliminary data.</text>
</comment>
<keyword evidence="3" id="KW-1185">Reference proteome</keyword>
<evidence type="ECO:0000313" key="2">
    <source>
        <dbReference type="EMBL" id="TIX50004.1"/>
    </source>
</evidence>
<dbReference type="RefSeq" id="WP_136693024.1">
    <property type="nucleotide sequence ID" value="NZ_SSHH01000002.1"/>
</dbReference>
<reference evidence="2 3" key="1">
    <citation type="submission" date="2019-04" db="EMBL/GenBank/DDBJ databases">
        <title>Altererythrobacter aquimixticola sp. nov., isolated from sediment of junction between the ocean and a freshwater spring.</title>
        <authorList>
            <person name="Yoon J.-H."/>
        </authorList>
    </citation>
    <scope>NUCLEOTIDE SEQUENCE [LARGE SCALE GENOMIC DNA]</scope>
    <source>
        <strain evidence="2 3">SSKS-13</strain>
    </source>
</reference>
<keyword evidence="1" id="KW-0472">Membrane</keyword>
<feature type="transmembrane region" description="Helical" evidence="1">
    <location>
        <begin position="363"/>
        <end position="392"/>
    </location>
</feature>
<feature type="transmembrane region" description="Helical" evidence="1">
    <location>
        <begin position="250"/>
        <end position="268"/>
    </location>
</feature>
<evidence type="ECO:0000313" key="3">
    <source>
        <dbReference type="Proteomes" id="UP000309389"/>
    </source>
</evidence>